<keyword evidence="1" id="KW-0067">ATP-binding</keyword>
<protein>
    <submittedName>
        <fullName evidence="1">RNA helicase</fullName>
    </submittedName>
</protein>
<evidence type="ECO:0000313" key="1">
    <source>
        <dbReference type="EMBL" id="TFK72809.1"/>
    </source>
</evidence>
<dbReference type="EMBL" id="ML208281">
    <property type="protein sequence ID" value="TFK72809.1"/>
    <property type="molecule type" value="Genomic_DNA"/>
</dbReference>
<gene>
    <name evidence="1" type="ORF">BDN72DRAFT_869365</name>
</gene>
<organism evidence="1 2">
    <name type="scientific">Pluteus cervinus</name>
    <dbReference type="NCBI Taxonomy" id="181527"/>
    <lineage>
        <taxon>Eukaryota</taxon>
        <taxon>Fungi</taxon>
        <taxon>Dikarya</taxon>
        <taxon>Basidiomycota</taxon>
        <taxon>Agaricomycotina</taxon>
        <taxon>Agaricomycetes</taxon>
        <taxon>Agaricomycetidae</taxon>
        <taxon>Agaricales</taxon>
        <taxon>Pluteineae</taxon>
        <taxon>Pluteaceae</taxon>
        <taxon>Pluteus</taxon>
    </lineage>
</organism>
<proteinExistence type="predicted"/>
<keyword evidence="2" id="KW-1185">Reference proteome</keyword>
<evidence type="ECO:0000313" key="2">
    <source>
        <dbReference type="Proteomes" id="UP000308600"/>
    </source>
</evidence>
<keyword evidence="1" id="KW-0378">Hydrolase</keyword>
<accession>A0ACD3B5A6</accession>
<keyword evidence="1" id="KW-0547">Nucleotide-binding</keyword>
<name>A0ACD3B5A6_9AGAR</name>
<sequence length="910" mass="102690">MRHQRILAQQGAGSVTAPETPRDIGGHRFCDLCQISVPEWSWSRHCRARPHLAAEDYAKYKATLREVERDKNGIILEGGFDFGVVEPSAARVGHSSTVILKATNPAGQIRLLHADLNSMRKTRNLTMDPGATIQVKVTLQTNYVGRYDDRIEFLFEDLQAKYKFVISRPVRAVVGDRADHQSLRPVAPFVPRPRTRRQREEDVVAGPPLPEASAIQYTTRLLPANIPPHLADVLSKQSQREVVAAVKQDYLPQILSTATYSRHFKTLVWIEEFQADLITSSQDLERYDIHSAKLGRHYDCFHLEVPGLAEKRPSVLVGDSILVQRHDQQNRRWFAGRVFRVEKEIVKLRFAGSFPASSPNQSYTVHFKLNRVPFRRQHQALDTTFSQERVLLPTREHAIDGYRPHTLDIVNPLVVQNPRQLAAVHTIASQRPGSTPFIIFGPPGTGKTMTAVEAIHQVLRTSRSARVLACAPSNSAADLLALRLSALGRDQVFRLYAISRSNSKDQLDHRLVDLTYVTLDGYFSIPPLASLKRFRVIITTCVSASTLYGFGLPRGHFSHIFIDEAGHATEPEAFISIKTLADANTNIILSGDPKQLGPIIRSSVARAFGLETSYLERLMDRDIYQVEVGKTSKTVIKLVKNFRSHPAILKFPNERFYQGELEPTASPHTSNYYLGSSYLPSKHFPIVFYAVHGEDEREASSPSVFNRIEALRVKEYVQALRSDRKFRTADKDIGVIAPYHAQCLKIRNILRPVADGVKVGSVEEFQGQERPVIIISTVRSSKESIEYDLRHTLGFVASPRRFNVAVTRAQSMLIIVGDPHVLSLDPLWRSFLNYIYVNGGWTGPEKISWDPKEPVDDAGRYDKRIRQAIQLNMNDFTKRMEAMTLAGATDEEEELAEVDANVDRPWRDLE</sequence>
<keyword evidence="1" id="KW-0347">Helicase</keyword>
<reference evidence="1 2" key="1">
    <citation type="journal article" date="2019" name="Nat. Ecol. Evol.">
        <title>Megaphylogeny resolves global patterns of mushroom evolution.</title>
        <authorList>
            <person name="Varga T."/>
            <person name="Krizsan K."/>
            <person name="Foldi C."/>
            <person name="Dima B."/>
            <person name="Sanchez-Garcia M."/>
            <person name="Sanchez-Ramirez S."/>
            <person name="Szollosi G.J."/>
            <person name="Szarkandi J.G."/>
            <person name="Papp V."/>
            <person name="Albert L."/>
            <person name="Andreopoulos W."/>
            <person name="Angelini C."/>
            <person name="Antonin V."/>
            <person name="Barry K.W."/>
            <person name="Bougher N.L."/>
            <person name="Buchanan P."/>
            <person name="Buyck B."/>
            <person name="Bense V."/>
            <person name="Catcheside P."/>
            <person name="Chovatia M."/>
            <person name="Cooper J."/>
            <person name="Damon W."/>
            <person name="Desjardin D."/>
            <person name="Finy P."/>
            <person name="Geml J."/>
            <person name="Haridas S."/>
            <person name="Hughes K."/>
            <person name="Justo A."/>
            <person name="Karasinski D."/>
            <person name="Kautmanova I."/>
            <person name="Kiss B."/>
            <person name="Kocsube S."/>
            <person name="Kotiranta H."/>
            <person name="LaButti K.M."/>
            <person name="Lechner B.E."/>
            <person name="Liimatainen K."/>
            <person name="Lipzen A."/>
            <person name="Lukacs Z."/>
            <person name="Mihaltcheva S."/>
            <person name="Morgado L.N."/>
            <person name="Niskanen T."/>
            <person name="Noordeloos M.E."/>
            <person name="Ohm R.A."/>
            <person name="Ortiz-Santana B."/>
            <person name="Ovrebo C."/>
            <person name="Racz N."/>
            <person name="Riley R."/>
            <person name="Savchenko A."/>
            <person name="Shiryaev A."/>
            <person name="Soop K."/>
            <person name="Spirin V."/>
            <person name="Szebenyi C."/>
            <person name="Tomsovsky M."/>
            <person name="Tulloss R.E."/>
            <person name="Uehling J."/>
            <person name="Grigoriev I.V."/>
            <person name="Vagvolgyi C."/>
            <person name="Papp T."/>
            <person name="Martin F.M."/>
            <person name="Miettinen O."/>
            <person name="Hibbett D.S."/>
            <person name="Nagy L.G."/>
        </authorList>
    </citation>
    <scope>NUCLEOTIDE SEQUENCE [LARGE SCALE GENOMIC DNA]</scope>
    <source>
        <strain evidence="1 2">NL-1719</strain>
    </source>
</reference>
<dbReference type="Proteomes" id="UP000308600">
    <property type="component" value="Unassembled WGS sequence"/>
</dbReference>